<protein>
    <submittedName>
        <fullName evidence="1">Uncharacterized protein</fullName>
    </submittedName>
</protein>
<comment type="caution">
    <text evidence="1">The sequence shown here is derived from an EMBL/GenBank/DDBJ whole genome shotgun (WGS) entry which is preliminary data.</text>
</comment>
<name>A0A0F9J1G0_9ZZZZ</name>
<accession>A0A0F9J1G0</accession>
<reference evidence="1" key="1">
    <citation type="journal article" date="2015" name="Nature">
        <title>Complex archaea that bridge the gap between prokaryotes and eukaryotes.</title>
        <authorList>
            <person name="Spang A."/>
            <person name="Saw J.H."/>
            <person name="Jorgensen S.L."/>
            <person name="Zaremba-Niedzwiedzka K."/>
            <person name="Martijn J."/>
            <person name="Lind A.E."/>
            <person name="van Eijk R."/>
            <person name="Schleper C."/>
            <person name="Guy L."/>
            <person name="Ettema T.J."/>
        </authorList>
    </citation>
    <scope>NUCLEOTIDE SEQUENCE</scope>
</reference>
<proteinExistence type="predicted"/>
<gene>
    <name evidence="1" type="ORF">LCGC14_1511910</name>
</gene>
<dbReference type="AlphaFoldDB" id="A0A0F9J1G0"/>
<sequence length="24" mass="2765">MDIAAAKKVLRLADRAPDAWARYY</sequence>
<organism evidence="1">
    <name type="scientific">marine sediment metagenome</name>
    <dbReference type="NCBI Taxonomy" id="412755"/>
    <lineage>
        <taxon>unclassified sequences</taxon>
        <taxon>metagenomes</taxon>
        <taxon>ecological metagenomes</taxon>
    </lineage>
</organism>
<feature type="non-terminal residue" evidence="1">
    <location>
        <position position="24"/>
    </location>
</feature>
<dbReference type="EMBL" id="LAZR01011105">
    <property type="protein sequence ID" value="KKM63403.1"/>
    <property type="molecule type" value="Genomic_DNA"/>
</dbReference>
<evidence type="ECO:0000313" key="1">
    <source>
        <dbReference type="EMBL" id="KKM63403.1"/>
    </source>
</evidence>